<proteinExistence type="predicted"/>
<feature type="domain" description="Secretion system C-terminal sorting" evidence="2">
    <location>
        <begin position="1055"/>
        <end position="1130"/>
    </location>
</feature>
<organism evidence="3 4">
    <name type="scientific">candidate division LCP-89 bacterium B3_LCP</name>
    <dbReference type="NCBI Taxonomy" id="2012998"/>
    <lineage>
        <taxon>Bacteria</taxon>
        <taxon>Pseudomonadati</taxon>
        <taxon>Bacteria division LCP-89</taxon>
    </lineage>
</organism>
<dbReference type="GO" id="GO:0008235">
    <property type="term" value="F:metalloexopeptidase activity"/>
    <property type="evidence" value="ECO:0007669"/>
    <property type="project" value="InterPro"/>
</dbReference>
<gene>
    <name evidence="3" type="ORF">CEE37_14915</name>
</gene>
<dbReference type="GO" id="GO:0006508">
    <property type="term" value="P:proteolysis"/>
    <property type="evidence" value="ECO:0007669"/>
    <property type="project" value="InterPro"/>
</dbReference>
<dbReference type="InterPro" id="IPR026444">
    <property type="entry name" value="Secre_tail"/>
</dbReference>
<evidence type="ECO:0008006" key="5">
    <source>
        <dbReference type="Google" id="ProtNLM"/>
    </source>
</evidence>
<dbReference type="InterPro" id="IPR007484">
    <property type="entry name" value="Peptidase_M28"/>
</dbReference>
<dbReference type="InterPro" id="IPR045175">
    <property type="entry name" value="M28_fam"/>
</dbReference>
<dbReference type="PANTHER" id="PTHR12147">
    <property type="entry name" value="METALLOPEPTIDASE M28 FAMILY MEMBER"/>
    <property type="match status" value="1"/>
</dbReference>
<dbReference type="Proteomes" id="UP000319619">
    <property type="component" value="Unassembled WGS sequence"/>
</dbReference>
<evidence type="ECO:0000259" key="2">
    <source>
        <dbReference type="Pfam" id="PF18962"/>
    </source>
</evidence>
<dbReference type="AlphaFoldDB" id="A0A532UNT1"/>
<comment type="caution">
    <text evidence="3">The sequence shown here is derived from an EMBL/GenBank/DDBJ whole genome shotgun (WGS) entry which is preliminary data.</text>
</comment>
<reference evidence="3 4" key="1">
    <citation type="submission" date="2017-06" db="EMBL/GenBank/DDBJ databases">
        <title>Novel microbial phyla capable of carbon fixation and sulfur reduction in deep-sea sediments.</title>
        <authorList>
            <person name="Huang J."/>
            <person name="Baker B."/>
            <person name="Wang Y."/>
        </authorList>
    </citation>
    <scope>NUCLEOTIDE SEQUENCE [LARGE SCALE GENOMIC DNA]</scope>
    <source>
        <strain evidence="3">B3_LCP</strain>
    </source>
</reference>
<dbReference type="Gene3D" id="2.60.40.4070">
    <property type="match status" value="1"/>
</dbReference>
<dbReference type="NCBIfam" id="TIGR04183">
    <property type="entry name" value="Por_Secre_tail"/>
    <property type="match status" value="1"/>
</dbReference>
<protein>
    <recommendedName>
        <fullName evidence="5">Peptidase M28 domain-containing protein</fullName>
    </recommendedName>
</protein>
<dbReference type="Gene3D" id="3.40.630.10">
    <property type="entry name" value="Zn peptidases"/>
    <property type="match status" value="1"/>
</dbReference>
<sequence>MRICSGLIILLALICNTALSGGYIPVVISGHLANDLEELESLDFKLHARCGDYLIGMMPESTNIRKCDEIALLSDGISDFSNVYQVDRRSLRDVGLEVSDSSIIFETDDFILINGSDAVLSDLCSANIPFRAISADSYPIREQLNPPDNLDDMNPFVGVILDEVSSVSYEDYLQPLEDFITRNTYNPECDDAALYILGQFQAMGLTAWLDSFQVGGLWRYNVTAELTGTAEPDDIYYIIAHHDATAGLPIFPEDEAPGADDDGSGTAAVLECARVLSSGFSFHKTIRFAVFAGNEQGLLGSQAYTSNLPGGNENYLGVVDADMIGWPGSDPWPPDIVIYSNNDPNSVAIANKINEAITAFVTGFLEPVTILDPSMVYADHASFWDAGIPAVLAMEDEAWGPDLNPFYHSVNDLMEHLDTPYAIHVLEALLGAVADLAVPNGAVEPYLTADGVTIDDSQGNNNGQIEYGESILLTIPVINAGGAAAPSVDVVLQESDPYISFSDWQENYGTINTGDTVEVVNAFAADIALDVPDEHLFDVTVVMTSGSREWISIVQMIAHAPEIHLDELVVDDSFGGNGNGVLEPGENTDFEITLSNEGSYQAGNLNTTLSCTSPYITIPTPTQSYGTIQPGGQGTQDFGVNASGSAPPYFQADFTLTYQAAGGWIDYLDFSMDIGDITYLPSGPDNYGYSAYDINDEPYGPTYNWIEIDPNQGGSGSLLNYTNDDETMHLTLPFTFVYYGQTFSEISVCSNGWIAFGYTENTNHSNSPIPDEDGPPNMIAPFWEDLSPQQEGTVSYYHDSGQGLYIIEFNEVRDYWPSWANLTFEVVLYDPLIYQTSTGDGMILFQYGILDNSSSCTVGIENQSEDDGIQYLYNQAYHTNASAIDEGMAILFTTDTAGVPQMVVEVDYVSGSPIPTGGGNLYYGIWGENQGSVPLDYDIWIDKIYENTDTTTLILREITNYQPGWQINRPDAWYPVPVGWPGGNYEFRIYSGWHPEYEIWHTDAFSWIKEGAVDLDYDFEANLPTCSFPDPFSEFINTTAVDGTIPEEFSLGQNYPNPFNPATVLNYKLPVSSLVNLTVYDISGREVAKLVNGWRDAGVHETIFNASELASGIYLYHLEAGEFNATGKMVLMK</sequence>
<feature type="domain" description="Peptidase M28" evidence="1">
    <location>
        <begin position="221"/>
        <end position="430"/>
    </location>
</feature>
<dbReference type="Pfam" id="PF04389">
    <property type="entry name" value="Peptidase_M28"/>
    <property type="match status" value="1"/>
</dbReference>
<evidence type="ECO:0000313" key="3">
    <source>
        <dbReference type="EMBL" id="TKJ36569.1"/>
    </source>
</evidence>
<evidence type="ECO:0000259" key="1">
    <source>
        <dbReference type="Pfam" id="PF04389"/>
    </source>
</evidence>
<dbReference type="Pfam" id="PF18962">
    <property type="entry name" value="Por_Secre_tail"/>
    <property type="match status" value="1"/>
</dbReference>
<dbReference type="EMBL" id="NJBN01000016">
    <property type="protein sequence ID" value="TKJ36569.1"/>
    <property type="molecule type" value="Genomic_DNA"/>
</dbReference>
<dbReference type="PANTHER" id="PTHR12147:SF26">
    <property type="entry name" value="PEPTIDASE M28 DOMAIN-CONTAINING PROTEIN"/>
    <property type="match status" value="1"/>
</dbReference>
<accession>A0A532UNT1</accession>
<evidence type="ECO:0000313" key="4">
    <source>
        <dbReference type="Proteomes" id="UP000319619"/>
    </source>
</evidence>
<name>A0A532UNT1_UNCL8</name>
<dbReference type="SUPFAM" id="SSF53187">
    <property type="entry name" value="Zn-dependent exopeptidases"/>
    <property type="match status" value="1"/>
</dbReference>